<gene>
    <name evidence="1" type="ORF">VITISV_008025</name>
</gene>
<evidence type="ECO:0000313" key="1">
    <source>
        <dbReference type="EMBL" id="CAN68231.1"/>
    </source>
</evidence>
<proteinExistence type="predicted"/>
<protein>
    <submittedName>
        <fullName evidence="1">Uncharacterized protein</fullName>
    </submittedName>
</protein>
<sequence>MAPKKTVSSARVSEAGEKAIDKLDVKEFRERFCIPNGVFIDLVNEEAAMPTEKGEENVILFTKEQFNAGLRFPLPALFKEFLHFSQIPPIFIHPNLVRVLMGCSIINMLYSLDLTLLEVFFVYSLKKAKTDIFSVSAHLPSLQMVTELPDLTKGGAKGLVAIGGVWAGLSQHASRPFSPNYTLKIPGLELRGHLVDWLEKASFACVCKLFEIDLTHAQLVSQLICVQLDFTSSSLLAKTTEFCIFALGTFPGNLSSKELEIFGLFTNLKTKESCNWWFTRSILGFRQQKSNGKYLPMSVASFGRLQEPFRRRKVVSAKFRRHPRGLRNYFARPSYLHQAAKLASILKFLASLSRHGSCIVRRRNTLLYKSVAKFSQQKVDSAALQSDWLVMAATSSFQLQIAHRLKHWIVDFLSFEMVYSLHHLDFRKCSKSGCYDCHQE</sequence>
<accession>A5BR26</accession>
<name>A5BR26_VITVI</name>
<reference evidence="1" key="1">
    <citation type="journal article" date="2007" name="PLoS ONE">
        <title>The first genome sequence of an elite grapevine cultivar (Pinot noir Vitis vinifera L.): coping with a highly heterozygous genome.</title>
        <authorList>
            <person name="Velasco R."/>
            <person name="Zharkikh A."/>
            <person name="Troggio M."/>
            <person name="Cartwright D.A."/>
            <person name="Cestaro A."/>
            <person name="Pruss D."/>
            <person name="Pindo M."/>
            <person name="FitzGerald L.M."/>
            <person name="Vezzulli S."/>
            <person name="Reid J."/>
            <person name="Malacarne G."/>
            <person name="Iliev D."/>
            <person name="Coppola G."/>
            <person name="Wardell B."/>
            <person name="Micheletti D."/>
            <person name="Macalma T."/>
            <person name="Facci M."/>
            <person name="Mitchell J.T."/>
            <person name="Perazzolli M."/>
            <person name="Eldredge G."/>
            <person name="Gatto P."/>
            <person name="Oyzerski R."/>
            <person name="Moretto M."/>
            <person name="Gutin N."/>
            <person name="Stefanini M."/>
            <person name="Chen Y."/>
            <person name="Segala C."/>
            <person name="Davenport C."/>
            <person name="Dematte L."/>
            <person name="Mraz A."/>
            <person name="Battilana J."/>
            <person name="Stormo K."/>
            <person name="Costa F."/>
            <person name="Tao Q."/>
            <person name="Si-Ammour A."/>
            <person name="Harkins T."/>
            <person name="Lackey A."/>
            <person name="Perbost C."/>
            <person name="Taillon B."/>
            <person name="Stella A."/>
            <person name="Solovyev V."/>
            <person name="Fawcett J.A."/>
            <person name="Sterck L."/>
            <person name="Vandepoele K."/>
            <person name="Grando S.M."/>
            <person name="Toppo S."/>
            <person name="Moser C."/>
            <person name="Lanchbury J."/>
            <person name="Bogden R."/>
            <person name="Skolnick M."/>
            <person name="Sgaramella V."/>
            <person name="Bhatnagar S.K."/>
            <person name="Fontana P."/>
            <person name="Gutin A."/>
            <person name="Van de Peer Y."/>
            <person name="Salamini F."/>
            <person name="Viola R."/>
        </authorList>
    </citation>
    <scope>NUCLEOTIDE SEQUENCE</scope>
</reference>
<organism evidence="1">
    <name type="scientific">Vitis vinifera</name>
    <name type="common">Grape</name>
    <dbReference type="NCBI Taxonomy" id="29760"/>
    <lineage>
        <taxon>Eukaryota</taxon>
        <taxon>Viridiplantae</taxon>
        <taxon>Streptophyta</taxon>
        <taxon>Embryophyta</taxon>
        <taxon>Tracheophyta</taxon>
        <taxon>Spermatophyta</taxon>
        <taxon>Magnoliopsida</taxon>
        <taxon>eudicotyledons</taxon>
        <taxon>Gunneridae</taxon>
        <taxon>Pentapetalae</taxon>
        <taxon>rosids</taxon>
        <taxon>Vitales</taxon>
        <taxon>Vitaceae</taxon>
        <taxon>Viteae</taxon>
        <taxon>Vitis</taxon>
    </lineage>
</organism>
<dbReference type="EMBL" id="AM468049">
    <property type="protein sequence ID" value="CAN68231.1"/>
    <property type="molecule type" value="Genomic_DNA"/>
</dbReference>
<dbReference type="AlphaFoldDB" id="A5BR26"/>